<accession>A0A2C9VFB5</accession>
<reference evidence="3" key="1">
    <citation type="journal article" date="2016" name="Nat. Biotechnol.">
        <title>Sequencing wild and cultivated cassava and related species reveals extensive interspecific hybridization and genetic diversity.</title>
        <authorList>
            <person name="Bredeson J.V."/>
            <person name="Lyons J.B."/>
            <person name="Prochnik S.E."/>
            <person name="Wu G.A."/>
            <person name="Ha C.M."/>
            <person name="Edsinger-Gonzales E."/>
            <person name="Grimwood J."/>
            <person name="Schmutz J."/>
            <person name="Rabbi I.Y."/>
            <person name="Egesi C."/>
            <person name="Nauluvula P."/>
            <person name="Lebot V."/>
            <person name="Ndunguru J."/>
            <person name="Mkamilo G."/>
            <person name="Bart R.S."/>
            <person name="Setter T.L."/>
            <person name="Gleadow R.M."/>
            <person name="Kulakow P."/>
            <person name="Ferguson M.E."/>
            <person name="Rounsley S."/>
            <person name="Rokhsar D.S."/>
        </authorList>
    </citation>
    <scope>NUCLEOTIDE SEQUENCE [LARGE SCALE GENOMIC DNA]</scope>
    <source>
        <strain evidence="3">cv. AM560-2</strain>
    </source>
</reference>
<dbReference type="Proteomes" id="UP000091857">
    <property type="component" value="Chromosome 8"/>
</dbReference>
<dbReference type="Gramene" id="Manes.08G059100.1.v8.1">
    <property type="protein sequence ID" value="Manes.08G059100.1.v8.1.CDS.1"/>
    <property type="gene ID" value="Manes.08G059100.v8.1"/>
</dbReference>
<comment type="caution">
    <text evidence="2">The sequence shown here is derived from an EMBL/GenBank/DDBJ whole genome shotgun (WGS) entry which is preliminary data.</text>
</comment>
<protein>
    <submittedName>
        <fullName evidence="2">Uncharacterized protein</fullName>
    </submittedName>
</protein>
<name>A0A2C9VFB5_MANES</name>
<dbReference type="PANTHER" id="PTHR38928">
    <property type="entry name" value="ARGOS7"/>
    <property type="match status" value="1"/>
</dbReference>
<feature type="transmembrane region" description="Helical" evidence="1">
    <location>
        <begin position="29"/>
        <end position="48"/>
    </location>
</feature>
<keyword evidence="1" id="KW-1133">Transmembrane helix</keyword>
<sequence length="61" mass="6656">MLKSILVMVLLALSLLLLPVVLPPLSPPPLLFLFIPVFIMSLLIFLALSPSYEPNIAVNTV</sequence>
<evidence type="ECO:0000313" key="3">
    <source>
        <dbReference type="Proteomes" id="UP000091857"/>
    </source>
</evidence>
<gene>
    <name evidence="2" type="ORF">MANES_08G059100v8</name>
</gene>
<evidence type="ECO:0000313" key="2">
    <source>
        <dbReference type="EMBL" id="OAY43307.1"/>
    </source>
</evidence>
<proteinExistence type="predicted"/>
<keyword evidence="3" id="KW-1185">Reference proteome</keyword>
<keyword evidence="1" id="KW-0472">Membrane</keyword>
<keyword evidence="1" id="KW-0812">Transmembrane</keyword>
<dbReference type="PANTHER" id="PTHR38928:SF8">
    <property type="entry name" value="TRANSMEMBRANE PROTEIN"/>
    <property type="match status" value="1"/>
</dbReference>
<organism evidence="2 3">
    <name type="scientific">Manihot esculenta</name>
    <name type="common">Cassava</name>
    <name type="synonym">Jatropha manihot</name>
    <dbReference type="NCBI Taxonomy" id="3983"/>
    <lineage>
        <taxon>Eukaryota</taxon>
        <taxon>Viridiplantae</taxon>
        <taxon>Streptophyta</taxon>
        <taxon>Embryophyta</taxon>
        <taxon>Tracheophyta</taxon>
        <taxon>Spermatophyta</taxon>
        <taxon>Magnoliopsida</taxon>
        <taxon>eudicotyledons</taxon>
        <taxon>Gunneridae</taxon>
        <taxon>Pentapetalae</taxon>
        <taxon>rosids</taxon>
        <taxon>fabids</taxon>
        <taxon>Malpighiales</taxon>
        <taxon>Euphorbiaceae</taxon>
        <taxon>Crotonoideae</taxon>
        <taxon>Manihoteae</taxon>
        <taxon>Manihot</taxon>
    </lineage>
</organism>
<dbReference type="EMBL" id="CM004394">
    <property type="protein sequence ID" value="OAY43307.1"/>
    <property type="molecule type" value="Genomic_DNA"/>
</dbReference>
<evidence type="ECO:0000256" key="1">
    <source>
        <dbReference type="SAM" id="Phobius"/>
    </source>
</evidence>
<dbReference type="AlphaFoldDB" id="A0A2C9VFB5"/>